<dbReference type="SMART" id="SM00208">
    <property type="entry name" value="TNFR"/>
    <property type="match status" value="3"/>
</dbReference>
<feature type="repeat" description="TNFR-Cys" evidence="1">
    <location>
        <begin position="108"/>
        <end position="150"/>
    </location>
</feature>
<keyword evidence="3" id="KW-1133">Transmembrane helix</keyword>
<dbReference type="GO" id="GO:0004888">
    <property type="term" value="F:transmembrane signaling receptor activity"/>
    <property type="evidence" value="ECO:0007669"/>
    <property type="project" value="InterPro"/>
</dbReference>
<dbReference type="PANTHER" id="PTHR47497:SF1">
    <property type="entry name" value="TUMOR NECROSIS FACTOR RECEPTOR SUPERFAMILY MEMBER 8"/>
    <property type="match status" value="1"/>
</dbReference>
<evidence type="ECO:0000256" key="2">
    <source>
        <dbReference type="SAM" id="MobiDB-lite"/>
    </source>
</evidence>
<dbReference type="SUPFAM" id="SSF57586">
    <property type="entry name" value="TNF receptor-like"/>
    <property type="match status" value="1"/>
</dbReference>
<dbReference type="GO" id="GO:0043065">
    <property type="term" value="P:positive regulation of apoptotic process"/>
    <property type="evidence" value="ECO:0007669"/>
    <property type="project" value="Ensembl"/>
</dbReference>
<feature type="compositionally biased region" description="Polar residues" evidence="2">
    <location>
        <begin position="185"/>
        <end position="196"/>
    </location>
</feature>
<accession>A0A8C5ZQX1</accession>
<feature type="signal peptide" evidence="4">
    <location>
        <begin position="1"/>
        <end position="18"/>
    </location>
</feature>
<evidence type="ECO:0000256" key="4">
    <source>
        <dbReference type="SAM" id="SignalP"/>
    </source>
</evidence>
<dbReference type="Pfam" id="PF00020">
    <property type="entry name" value="TNFR_c6"/>
    <property type="match status" value="2"/>
</dbReference>
<dbReference type="GO" id="GO:0002020">
    <property type="term" value="F:protease binding"/>
    <property type="evidence" value="ECO:0007669"/>
    <property type="project" value="Ensembl"/>
</dbReference>
<gene>
    <name evidence="6" type="primary">TNFRSF8</name>
</gene>
<feature type="chain" id="PRO_5034974036" evidence="4">
    <location>
        <begin position="19"/>
        <end position="494"/>
    </location>
</feature>
<dbReference type="AlphaFoldDB" id="A0A8C5ZQX1"/>
<dbReference type="GO" id="GO:0007165">
    <property type="term" value="P:signal transduction"/>
    <property type="evidence" value="ECO:0007669"/>
    <property type="project" value="InterPro"/>
</dbReference>
<comment type="caution">
    <text evidence="1">Lacks conserved residue(s) required for the propagation of feature annotation.</text>
</comment>
<feature type="region of interest" description="Disordered" evidence="2">
    <location>
        <begin position="429"/>
        <end position="473"/>
    </location>
</feature>
<protein>
    <submittedName>
        <fullName evidence="6">TNF receptor superfamily member 8</fullName>
    </submittedName>
</protein>
<feature type="region of interest" description="Disordered" evidence="2">
    <location>
        <begin position="137"/>
        <end position="285"/>
    </location>
</feature>
<evidence type="ECO:0000256" key="3">
    <source>
        <dbReference type="SAM" id="Phobius"/>
    </source>
</evidence>
<dbReference type="PROSITE" id="PS50050">
    <property type="entry name" value="TNFR_NGFR_2"/>
    <property type="match status" value="1"/>
</dbReference>
<dbReference type="InterPro" id="IPR052862">
    <property type="entry name" value="TNFR_superfamily_member_8"/>
</dbReference>
<feature type="compositionally biased region" description="Basic and acidic residues" evidence="2">
    <location>
        <begin position="452"/>
        <end position="461"/>
    </location>
</feature>
<feature type="compositionally biased region" description="Basic and acidic residues" evidence="2">
    <location>
        <begin position="396"/>
        <end position="407"/>
    </location>
</feature>
<reference evidence="6" key="2">
    <citation type="submission" date="2025-09" db="UniProtKB">
        <authorList>
            <consortium name="Ensembl"/>
        </authorList>
    </citation>
    <scope>IDENTIFICATION</scope>
</reference>
<keyword evidence="7" id="KW-1185">Reference proteome</keyword>
<dbReference type="PANTHER" id="PTHR47497">
    <property type="entry name" value="TUMOR NECROSIS FACTOR RECEPTOR SUPERFAMILY MEMBER 8"/>
    <property type="match status" value="1"/>
</dbReference>
<organism evidence="6 7">
    <name type="scientific">Marmota marmota marmota</name>
    <name type="common">Alpine marmot</name>
    <dbReference type="NCBI Taxonomy" id="9994"/>
    <lineage>
        <taxon>Eukaryota</taxon>
        <taxon>Metazoa</taxon>
        <taxon>Chordata</taxon>
        <taxon>Craniata</taxon>
        <taxon>Vertebrata</taxon>
        <taxon>Euteleostomi</taxon>
        <taxon>Mammalia</taxon>
        <taxon>Eutheria</taxon>
        <taxon>Euarchontoglires</taxon>
        <taxon>Glires</taxon>
        <taxon>Rodentia</taxon>
        <taxon>Sciuromorpha</taxon>
        <taxon>Sciuridae</taxon>
        <taxon>Xerinae</taxon>
        <taxon>Marmotini</taxon>
        <taxon>Marmota</taxon>
    </lineage>
</organism>
<proteinExistence type="predicted"/>
<name>A0A8C5ZQX1_MARMA</name>
<feature type="disulfide bond" evidence="1">
    <location>
        <begin position="132"/>
        <end position="150"/>
    </location>
</feature>
<dbReference type="InterPro" id="IPR020416">
    <property type="entry name" value="TNFR_8"/>
</dbReference>
<feature type="domain" description="TNFR-Cys" evidence="5">
    <location>
        <begin position="108"/>
        <end position="150"/>
    </location>
</feature>
<evidence type="ECO:0000256" key="1">
    <source>
        <dbReference type="PROSITE-ProRule" id="PRU00206"/>
    </source>
</evidence>
<dbReference type="GO" id="GO:0005654">
    <property type="term" value="C:nucleoplasm"/>
    <property type="evidence" value="ECO:0007669"/>
    <property type="project" value="Ensembl"/>
</dbReference>
<feature type="compositionally biased region" description="Polar residues" evidence="2">
    <location>
        <begin position="248"/>
        <end position="261"/>
    </location>
</feature>
<dbReference type="Ensembl" id="ENSMMMT00000021217.1">
    <property type="protein sequence ID" value="ENSMMMP00000018674.1"/>
    <property type="gene ID" value="ENSMMMG00000016534.1"/>
</dbReference>
<feature type="region of interest" description="Disordered" evidence="2">
    <location>
        <begin position="380"/>
        <end position="407"/>
    </location>
</feature>
<keyword evidence="1" id="KW-1015">Disulfide bond</keyword>
<dbReference type="InterPro" id="IPR034002">
    <property type="entry name" value="TNFRSF8_N"/>
</dbReference>
<dbReference type="GO" id="GO:0032760">
    <property type="term" value="P:positive regulation of tumor necrosis factor production"/>
    <property type="evidence" value="ECO:0007669"/>
    <property type="project" value="Ensembl"/>
</dbReference>
<evidence type="ECO:0000313" key="6">
    <source>
        <dbReference type="Ensembl" id="ENSMMMP00000018674.1"/>
    </source>
</evidence>
<dbReference type="Gene3D" id="2.10.50.10">
    <property type="entry name" value="Tumor Necrosis Factor Receptor, subunit A, domain 2"/>
    <property type="match status" value="2"/>
</dbReference>
<evidence type="ECO:0000259" key="5">
    <source>
        <dbReference type="PROSITE" id="PS50050"/>
    </source>
</evidence>
<evidence type="ECO:0000313" key="7">
    <source>
        <dbReference type="Proteomes" id="UP000694407"/>
    </source>
</evidence>
<dbReference type="Proteomes" id="UP000694407">
    <property type="component" value="Unplaced"/>
</dbReference>
<dbReference type="GeneTree" id="ENSGT00510000049215"/>
<feature type="transmembrane region" description="Helical" evidence="3">
    <location>
        <begin position="294"/>
        <end position="314"/>
    </location>
</feature>
<feature type="region of interest" description="Disordered" evidence="2">
    <location>
        <begin position="334"/>
        <end position="363"/>
    </location>
</feature>
<dbReference type="GO" id="GO:0005886">
    <property type="term" value="C:plasma membrane"/>
    <property type="evidence" value="ECO:0007669"/>
    <property type="project" value="Ensembl"/>
</dbReference>
<dbReference type="InterPro" id="IPR001368">
    <property type="entry name" value="TNFR/NGFR_Cys_rich_reg"/>
</dbReference>
<dbReference type="GO" id="GO:0032759">
    <property type="term" value="P:positive regulation of TRAIL production"/>
    <property type="evidence" value="ECO:0007669"/>
    <property type="project" value="Ensembl"/>
</dbReference>
<keyword evidence="3" id="KW-0472">Membrane</keyword>
<dbReference type="CDD" id="cd13409">
    <property type="entry name" value="TNFRSF8"/>
    <property type="match status" value="1"/>
</dbReference>
<keyword evidence="3" id="KW-0812">Transmembrane</keyword>
<dbReference type="GO" id="GO:0071260">
    <property type="term" value="P:cellular response to mechanical stimulus"/>
    <property type="evidence" value="ECO:0007669"/>
    <property type="project" value="Ensembl"/>
</dbReference>
<dbReference type="PRINTS" id="PR01923">
    <property type="entry name" value="TNFACTORR8"/>
</dbReference>
<feature type="compositionally biased region" description="Polar residues" evidence="2">
    <location>
        <begin position="271"/>
        <end position="283"/>
    </location>
</feature>
<reference evidence="6" key="1">
    <citation type="submission" date="2025-08" db="UniProtKB">
        <authorList>
            <consortium name="Ensembl"/>
        </authorList>
    </citation>
    <scope>IDENTIFICATION</scope>
</reference>
<dbReference type="PROSITE" id="PS00652">
    <property type="entry name" value="TNFR_NGFR_1"/>
    <property type="match status" value="1"/>
</dbReference>
<sequence>MLALRAALGLWLVGTLGAFPQDRPLKAGCAGDPNRYYDEAAGACCYRCPPGQSPEKTQPCPQGPSDCGKQCEPDYYLSASGRCTACVSCLGDLVEKAPCSGNSPHVCQCRPGTFCSTSAKNSCARCSPHTVCPAGQVVQSPGTAEKDTKCGPPSPGTSPDCTSPEDCKTPARDATPQAEPILMTPATTDARTTLQRGVTPHPLEDASPLTGASRPPSSAGKPSPHPGVAERDTTYELRPPGTHPDCSTPGSSEAPASTAPTLSPLVDSHTSRMLPSSTVSLPSTGKPILDPGPMLFWVIMVLVLVVGSTFFLLCHQRACRRRFRQKLHLCHPAQPFPPKLEPVQPRSALETEPSTEEKSFVSPPAAETCVNVGAACPESLPLLDSSPGGAPSSPRDPPEPRVSTEHTNNKIEKIYIMKADTVIVGTVKTEASEGRGPVGPVGPEAEPEPELEADHGPHYPEQETEPPLGSCGDVMFSVEEEGKEDLGPTVASGK</sequence>
<keyword evidence="4" id="KW-0732">Signal</keyword>